<dbReference type="SMART" id="SM00448">
    <property type="entry name" value="REC"/>
    <property type="match status" value="1"/>
</dbReference>
<dbReference type="Gene3D" id="3.40.50.2300">
    <property type="match status" value="1"/>
</dbReference>
<dbReference type="GO" id="GO:0005829">
    <property type="term" value="C:cytosol"/>
    <property type="evidence" value="ECO:0007669"/>
    <property type="project" value="TreeGrafter"/>
</dbReference>
<feature type="modified residue" description="4-aspartylphosphate" evidence="4">
    <location>
        <position position="121"/>
    </location>
</feature>
<dbReference type="AlphaFoldDB" id="A0A538U1A7"/>
<dbReference type="GO" id="GO:0006355">
    <property type="term" value="P:regulation of DNA-templated transcription"/>
    <property type="evidence" value="ECO:0007669"/>
    <property type="project" value="TreeGrafter"/>
</dbReference>
<feature type="domain" description="Response regulatory" evidence="6">
    <location>
        <begin position="72"/>
        <end position="188"/>
    </location>
</feature>
<dbReference type="EMBL" id="VBPA01000276">
    <property type="protein sequence ID" value="TMQ69696.1"/>
    <property type="molecule type" value="Genomic_DNA"/>
</dbReference>
<evidence type="ECO:0000256" key="5">
    <source>
        <dbReference type="SAM" id="MobiDB-lite"/>
    </source>
</evidence>
<evidence type="ECO:0000259" key="6">
    <source>
        <dbReference type="PROSITE" id="PS50110"/>
    </source>
</evidence>
<dbReference type="SUPFAM" id="SSF52172">
    <property type="entry name" value="CheY-like"/>
    <property type="match status" value="1"/>
</dbReference>
<evidence type="ECO:0000313" key="8">
    <source>
        <dbReference type="Proteomes" id="UP000319836"/>
    </source>
</evidence>
<name>A0A538U1A7_UNCEI</name>
<dbReference type="Proteomes" id="UP000319836">
    <property type="component" value="Unassembled WGS sequence"/>
</dbReference>
<keyword evidence="2" id="KW-0902">Two-component regulatory system</keyword>
<evidence type="ECO:0000256" key="3">
    <source>
        <dbReference type="ARBA" id="ARBA00023125"/>
    </source>
</evidence>
<keyword evidence="3" id="KW-0238">DNA-binding</keyword>
<feature type="compositionally biased region" description="Basic and acidic residues" evidence="5">
    <location>
        <begin position="8"/>
        <end position="24"/>
    </location>
</feature>
<comment type="caution">
    <text evidence="7">The sequence shown here is derived from an EMBL/GenBank/DDBJ whole genome shotgun (WGS) entry which is preliminary data.</text>
</comment>
<dbReference type="InterPro" id="IPR011006">
    <property type="entry name" value="CheY-like_superfamily"/>
</dbReference>
<feature type="compositionally biased region" description="Basic and acidic residues" evidence="5">
    <location>
        <begin position="33"/>
        <end position="43"/>
    </location>
</feature>
<dbReference type="InterPro" id="IPR039420">
    <property type="entry name" value="WalR-like"/>
</dbReference>
<evidence type="ECO:0000256" key="4">
    <source>
        <dbReference type="PROSITE-ProRule" id="PRU00169"/>
    </source>
</evidence>
<dbReference type="GO" id="GO:0032993">
    <property type="term" value="C:protein-DNA complex"/>
    <property type="evidence" value="ECO:0007669"/>
    <property type="project" value="TreeGrafter"/>
</dbReference>
<evidence type="ECO:0000256" key="2">
    <source>
        <dbReference type="ARBA" id="ARBA00023012"/>
    </source>
</evidence>
<feature type="region of interest" description="Disordered" evidence="5">
    <location>
        <begin position="1"/>
        <end position="64"/>
    </location>
</feature>
<dbReference type="GO" id="GO:0000976">
    <property type="term" value="F:transcription cis-regulatory region binding"/>
    <property type="evidence" value="ECO:0007669"/>
    <property type="project" value="TreeGrafter"/>
</dbReference>
<evidence type="ECO:0000313" key="7">
    <source>
        <dbReference type="EMBL" id="TMQ69696.1"/>
    </source>
</evidence>
<dbReference type="PROSITE" id="PS50110">
    <property type="entry name" value="RESPONSE_REGULATORY"/>
    <property type="match status" value="1"/>
</dbReference>
<dbReference type="InterPro" id="IPR001789">
    <property type="entry name" value="Sig_transdc_resp-reg_receiver"/>
</dbReference>
<dbReference type="CDD" id="cd17574">
    <property type="entry name" value="REC_OmpR"/>
    <property type="match status" value="1"/>
</dbReference>
<protein>
    <submittedName>
        <fullName evidence="7">Response regulator transcription factor</fullName>
    </submittedName>
</protein>
<dbReference type="Pfam" id="PF00072">
    <property type="entry name" value="Response_reg"/>
    <property type="match status" value="1"/>
</dbReference>
<accession>A0A538U1A7</accession>
<sequence>MSAAQGQPRDRQDSRGARDGACDARRRRAPQGPERRQRLRLEARGGPPGVRGPDPPLAGSRGGRVSTPLDAKVLIVEDDVFFQRVLQKRLETEGYKVMLVNDGREGMKAIVTWEPDVVLSDWMMPEVDGLELCQSVKTGLKDAAPYFILLTAKGELSDRLLGLQTGADDYVVKPCDHSEILARVRAGVRIVKLTQLLRTTVTELQMANAELTSTRGAIEHLQELLPICSYCRRVRESDGSWRDLEQFITRRVGADLSEEVCPDCAGSAPPLVPPSKTVVR</sequence>
<organism evidence="7 8">
    <name type="scientific">Eiseniibacteriota bacterium</name>
    <dbReference type="NCBI Taxonomy" id="2212470"/>
    <lineage>
        <taxon>Bacteria</taxon>
        <taxon>Candidatus Eiseniibacteriota</taxon>
    </lineage>
</organism>
<gene>
    <name evidence="7" type="ORF">E6K80_10875</name>
</gene>
<reference evidence="7 8" key="1">
    <citation type="journal article" date="2019" name="Nat. Microbiol.">
        <title>Mediterranean grassland soil C-N compound turnover is dependent on rainfall and depth, and is mediated by genomically divergent microorganisms.</title>
        <authorList>
            <person name="Diamond S."/>
            <person name="Andeer P.F."/>
            <person name="Li Z."/>
            <person name="Crits-Christoph A."/>
            <person name="Burstein D."/>
            <person name="Anantharaman K."/>
            <person name="Lane K.R."/>
            <person name="Thomas B.C."/>
            <person name="Pan C."/>
            <person name="Northen T.R."/>
            <person name="Banfield J.F."/>
        </authorList>
    </citation>
    <scope>NUCLEOTIDE SEQUENCE [LARGE SCALE GENOMIC DNA]</scope>
    <source>
        <strain evidence="7">WS_10</strain>
    </source>
</reference>
<keyword evidence="1 4" id="KW-0597">Phosphoprotein</keyword>
<proteinExistence type="predicted"/>
<evidence type="ECO:0000256" key="1">
    <source>
        <dbReference type="ARBA" id="ARBA00022553"/>
    </source>
</evidence>
<dbReference type="PANTHER" id="PTHR48111:SF40">
    <property type="entry name" value="PHOSPHATE REGULON TRANSCRIPTIONAL REGULATORY PROTEIN PHOB"/>
    <property type="match status" value="1"/>
</dbReference>
<dbReference type="GO" id="GO:0000156">
    <property type="term" value="F:phosphorelay response regulator activity"/>
    <property type="evidence" value="ECO:0007669"/>
    <property type="project" value="TreeGrafter"/>
</dbReference>
<dbReference type="PANTHER" id="PTHR48111">
    <property type="entry name" value="REGULATOR OF RPOS"/>
    <property type="match status" value="1"/>
</dbReference>